<protein>
    <recommendedName>
        <fullName evidence="2">VanZ-like domain-containing protein</fullName>
    </recommendedName>
</protein>
<feature type="transmembrane region" description="Helical" evidence="1">
    <location>
        <begin position="68"/>
        <end position="86"/>
    </location>
</feature>
<accession>A3U512</accession>
<keyword evidence="1" id="KW-0812">Transmembrane</keyword>
<dbReference type="STRING" id="216432.CA2559_01200"/>
<evidence type="ECO:0000313" key="3">
    <source>
        <dbReference type="EMBL" id="EAP87329.1"/>
    </source>
</evidence>
<evidence type="ECO:0000313" key="4">
    <source>
        <dbReference type="Proteomes" id="UP000002297"/>
    </source>
</evidence>
<gene>
    <name evidence="3" type="ordered locus">CA2559_01200</name>
</gene>
<dbReference type="Proteomes" id="UP000002297">
    <property type="component" value="Chromosome"/>
</dbReference>
<dbReference type="InterPro" id="IPR006976">
    <property type="entry name" value="VanZ-like"/>
</dbReference>
<evidence type="ECO:0000259" key="2">
    <source>
        <dbReference type="Pfam" id="PF04892"/>
    </source>
</evidence>
<dbReference type="KEGG" id="cat:CA2559_01200"/>
<organism evidence="3 4">
    <name type="scientific">Croceibacter atlanticus (strain ATCC BAA-628 / JCM 21780 / CIP 108009 / IAM 15332 / KCTC 12090 / HTCC2559)</name>
    <dbReference type="NCBI Taxonomy" id="216432"/>
    <lineage>
        <taxon>Bacteria</taxon>
        <taxon>Pseudomonadati</taxon>
        <taxon>Bacteroidota</taxon>
        <taxon>Flavobacteriia</taxon>
        <taxon>Flavobacteriales</taxon>
        <taxon>Flavobacteriaceae</taxon>
        <taxon>Croceibacter</taxon>
    </lineage>
</organism>
<dbReference type="PANTHER" id="PTHR28008">
    <property type="entry name" value="DOMAIN PROTEIN, PUTATIVE (AFU_ORTHOLOGUE AFUA_3G10980)-RELATED"/>
    <property type="match status" value="1"/>
</dbReference>
<dbReference type="eggNOG" id="COG5652">
    <property type="taxonomic scope" value="Bacteria"/>
</dbReference>
<keyword evidence="1" id="KW-1133">Transmembrane helix</keyword>
<dbReference type="HOGENOM" id="CLU_096028_2_0_10"/>
<evidence type="ECO:0000256" key="1">
    <source>
        <dbReference type="SAM" id="Phobius"/>
    </source>
</evidence>
<dbReference type="PANTHER" id="PTHR28008:SF1">
    <property type="entry name" value="DOMAIN PROTEIN, PUTATIVE (AFU_ORTHOLOGUE AFUA_3G10980)-RELATED"/>
    <property type="match status" value="1"/>
</dbReference>
<feature type="domain" description="VanZ-like" evidence="2">
    <location>
        <begin position="35"/>
        <end position="116"/>
    </location>
</feature>
<proteinExistence type="predicted"/>
<reference evidence="3 4" key="1">
    <citation type="journal article" date="2010" name="J. Bacteriol.">
        <title>The complete genome sequence of Croceibacter atlanticus HTCC2559T.</title>
        <authorList>
            <person name="Oh H.M."/>
            <person name="Kang I."/>
            <person name="Ferriera S."/>
            <person name="Giovannoni S.J."/>
            <person name="Cho J.C."/>
        </authorList>
    </citation>
    <scope>NUCLEOTIDE SEQUENCE [LARGE SCALE GENOMIC DNA]</scope>
    <source>
        <strain evidence="4">ATCC BAA-628 / HTCC2559 / KCTC 12090</strain>
    </source>
</reference>
<feature type="transmembrane region" description="Helical" evidence="1">
    <location>
        <begin position="38"/>
        <end position="56"/>
    </location>
</feature>
<sequence>MVKNAVLLSIVFTILVAIASLVKPTSFPKTGVSFSDKIAHTAIYFILTILWLFSMMRQKVSQYPFSKIGIAILLLVIGYGIFIEFLQDTLTDYRSFDYYDMLANTLGACLGFLIFRGFQQQIVNLKSVENSMLDKN</sequence>
<keyword evidence="4" id="KW-1185">Reference proteome</keyword>
<dbReference type="EMBL" id="CP002046">
    <property type="protein sequence ID" value="EAP87329.1"/>
    <property type="molecule type" value="Genomic_DNA"/>
</dbReference>
<name>A3U512_CROAH</name>
<feature type="transmembrane region" description="Helical" evidence="1">
    <location>
        <begin position="98"/>
        <end position="118"/>
    </location>
</feature>
<dbReference type="NCBIfam" id="NF037970">
    <property type="entry name" value="vanZ_1"/>
    <property type="match status" value="1"/>
</dbReference>
<keyword evidence="1" id="KW-0472">Membrane</keyword>
<dbReference type="AlphaFoldDB" id="A3U512"/>
<dbReference type="Pfam" id="PF04892">
    <property type="entry name" value="VanZ"/>
    <property type="match status" value="1"/>
</dbReference>